<dbReference type="Pfam" id="PF10162">
    <property type="entry name" value="G8"/>
    <property type="match status" value="1"/>
</dbReference>
<evidence type="ECO:0000256" key="5">
    <source>
        <dbReference type="ARBA" id="ARBA00022729"/>
    </source>
</evidence>
<keyword evidence="3" id="KW-1003">Cell membrane</keyword>
<evidence type="ECO:0000259" key="9">
    <source>
        <dbReference type="PROSITE" id="PS51484"/>
    </source>
</evidence>
<keyword evidence="7" id="KW-0472">Membrane</keyword>
<dbReference type="SMART" id="SM01225">
    <property type="entry name" value="G8"/>
    <property type="match status" value="1"/>
</dbReference>
<evidence type="ECO:0000256" key="4">
    <source>
        <dbReference type="ARBA" id="ARBA00022692"/>
    </source>
</evidence>
<evidence type="ECO:0000256" key="8">
    <source>
        <dbReference type="ARBA" id="ARBA00023180"/>
    </source>
</evidence>
<feature type="domain" description="G8" evidence="9">
    <location>
        <begin position="148"/>
        <end position="288"/>
    </location>
</feature>
<dbReference type="SUPFAM" id="SSF51126">
    <property type="entry name" value="Pectin lyase-like"/>
    <property type="match status" value="1"/>
</dbReference>
<evidence type="ECO:0000256" key="1">
    <source>
        <dbReference type="ARBA" id="ARBA00004167"/>
    </source>
</evidence>
<proteinExistence type="predicted"/>
<keyword evidence="8" id="KW-0325">Glycoprotein</keyword>
<dbReference type="GO" id="GO:0005886">
    <property type="term" value="C:plasma membrane"/>
    <property type="evidence" value="ECO:0007669"/>
    <property type="project" value="UniProtKB-SubCell"/>
</dbReference>
<gene>
    <name evidence="10" type="ORF">GDO81_011166</name>
</gene>
<accession>A0AAV7BCJ0</accession>
<organism evidence="10 11">
    <name type="scientific">Engystomops pustulosus</name>
    <name type="common">Tungara frog</name>
    <name type="synonym">Physalaemus pustulosus</name>
    <dbReference type="NCBI Taxonomy" id="76066"/>
    <lineage>
        <taxon>Eukaryota</taxon>
        <taxon>Metazoa</taxon>
        <taxon>Chordata</taxon>
        <taxon>Craniata</taxon>
        <taxon>Vertebrata</taxon>
        <taxon>Euteleostomi</taxon>
        <taxon>Amphibia</taxon>
        <taxon>Batrachia</taxon>
        <taxon>Anura</taxon>
        <taxon>Neobatrachia</taxon>
        <taxon>Hyloidea</taxon>
        <taxon>Leptodactylidae</taxon>
        <taxon>Leiuperinae</taxon>
        <taxon>Engystomops</taxon>
    </lineage>
</organism>
<comment type="caution">
    <text evidence="10">The sequence shown here is derived from an EMBL/GenBank/DDBJ whole genome shotgun (WGS) entry which is preliminary data.</text>
</comment>
<dbReference type="SMART" id="SM00710">
    <property type="entry name" value="PbH1"/>
    <property type="match status" value="3"/>
</dbReference>
<evidence type="ECO:0000313" key="10">
    <source>
        <dbReference type="EMBL" id="KAG8570249.1"/>
    </source>
</evidence>
<dbReference type="Pfam" id="PF24606">
    <property type="entry name" value="CEMIP_beta-hel"/>
    <property type="match status" value="1"/>
</dbReference>
<evidence type="ECO:0000256" key="2">
    <source>
        <dbReference type="ARBA" id="ARBA00004236"/>
    </source>
</evidence>
<sequence>MALLPNAGSFNWYFSNVDLTGITYISYTSTFYGFKSADYVLISHNFTQSPDKFKIIDDHNASTPPMGWDTNINGDWYFDGNTTTLTYLVSGKLPLQRQAVPGILDSTMSNNNVNVEVYRCYYTNCNTPPPPTPPIYYPTGKELWSNRYFWESSPENNYTVPEEGSNVVIPAGKWVVADIDLPSLNKLIIYGVLELRNLTDNSTARAAATFRTTVLNATYIFIQGGRLIGGTKDEPFQGELHIVLRGNHSTPKFPLPGGPNQGSKVLGVFGQLDLHGLPRSVYRTKLANTASAGSQTITVRDPVDWQVGEDILITTTSYNAWQTETRSIFAVSSDRRTLTLNVSLSFNHTANTYLVPNTTLNYTLAADVALLSRNIKIIGEDYPGWYSESFGARVLVSTFSANGMEYRGNARIENVEFYHSGQEGYRDPTDPRYSLAFLNLGEVLSNESYVKGCAFHNGFSPAIGVFYTNGLDIDDNVIYFTVGEGIRVWGERVNVRRNLVALAWYIPRPGTSQGSNLWLAGIEISEGADIVLQDNVVSGFERAAYRIDGESCHNFIDPSQQWSNNEAYGGLYGVYMNGDGLPDCSLIRGFKLWKCWDYGIYAQVLYVDRTA</sequence>
<keyword evidence="6" id="KW-1133">Transmembrane helix</keyword>
<dbReference type="PANTHER" id="PTHR46769:SF3">
    <property type="entry name" value="FIBROCYSTIN-L"/>
    <property type="match status" value="1"/>
</dbReference>
<dbReference type="PROSITE" id="PS51484">
    <property type="entry name" value="G8"/>
    <property type="match status" value="1"/>
</dbReference>
<evidence type="ECO:0000313" key="11">
    <source>
        <dbReference type="Proteomes" id="UP000824782"/>
    </source>
</evidence>
<keyword evidence="5" id="KW-0732">Signal</keyword>
<evidence type="ECO:0000256" key="7">
    <source>
        <dbReference type="ARBA" id="ARBA00023136"/>
    </source>
</evidence>
<evidence type="ECO:0000256" key="3">
    <source>
        <dbReference type="ARBA" id="ARBA00022475"/>
    </source>
</evidence>
<keyword evidence="4" id="KW-0812">Transmembrane</keyword>
<name>A0AAV7BCJ0_ENGPU</name>
<dbReference type="InterPro" id="IPR019316">
    <property type="entry name" value="G8_domain"/>
</dbReference>
<protein>
    <recommendedName>
        <fullName evidence="9">G8 domain-containing protein</fullName>
    </recommendedName>
</protein>
<dbReference type="AlphaFoldDB" id="A0AAV7BCJ0"/>
<keyword evidence="11" id="KW-1185">Reference proteome</keyword>
<dbReference type="InterPro" id="IPR055401">
    <property type="entry name" value="CEMIP_beta-hel_dom"/>
</dbReference>
<dbReference type="Proteomes" id="UP000824782">
    <property type="component" value="Unassembled WGS sequence"/>
</dbReference>
<comment type="subcellular location">
    <subcellularLocation>
        <location evidence="2">Cell membrane</location>
    </subcellularLocation>
    <subcellularLocation>
        <location evidence="1">Membrane</location>
        <topology evidence="1">Single-pass membrane protein</topology>
    </subcellularLocation>
</comment>
<dbReference type="InterPro" id="IPR011050">
    <property type="entry name" value="Pectin_lyase_fold/virulence"/>
</dbReference>
<dbReference type="EMBL" id="WNYA01000005">
    <property type="protein sequence ID" value="KAG8570249.1"/>
    <property type="molecule type" value="Genomic_DNA"/>
</dbReference>
<dbReference type="InterPro" id="IPR052387">
    <property type="entry name" value="Fibrocystin"/>
</dbReference>
<reference evidence="10" key="1">
    <citation type="thesis" date="2020" institute="ProQuest LLC" country="789 East Eisenhower Parkway, Ann Arbor, MI, USA">
        <title>Comparative Genomics and Chromosome Evolution.</title>
        <authorList>
            <person name="Mudd A.B."/>
        </authorList>
    </citation>
    <scope>NUCLEOTIDE SEQUENCE</scope>
    <source>
        <strain evidence="10">237g6f4</strain>
        <tissue evidence="10">Blood</tissue>
    </source>
</reference>
<evidence type="ECO:0000256" key="6">
    <source>
        <dbReference type="ARBA" id="ARBA00022989"/>
    </source>
</evidence>
<dbReference type="InterPro" id="IPR006626">
    <property type="entry name" value="PbH1"/>
</dbReference>
<dbReference type="PANTHER" id="PTHR46769">
    <property type="entry name" value="POLYCYSTIC KIDNEY AND HEPATIC DISEASE 1 (AUTOSOMAL RECESSIVE)-LIKE 1"/>
    <property type="match status" value="1"/>
</dbReference>
<dbReference type="InterPro" id="IPR012334">
    <property type="entry name" value="Pectin_lyas_fold"/>
</dbReference>
<dbReference type="Gene3D" id="2.160.20.10">
    <property type="entry name" value="Single-stranded right-handed beta-helix, Pectin lyase-like"/>
    <property type="match status" value="1"/>
</dbReference>